<dbReference type="OrthoDB" id="6365728at2759"/>
<dbReference type="PANTHER" id="PTHR45691:SF6">
    <property type="entry name" value="PROTEIN DIAPHANOUS"/>
    <property type="match status" value="1"/>
</dbReference>
<feature type="compositionally biased region" description="Pro residues" evidence="2">
    <location>
        <begin position="1309"/>
        <end position="1325"/>
    </location>
</feature>
<feature type="compositionally biased region" description="Basic residues" evidence="2">
    <location>
        <begin position="1521"/>
        <end position="1535"/>
    </location>
</feature>
<feature type="compositionally biased region" description="Polar residues" evidence="2">
    <location>
        <begin position="1635"/>
        <end position="1660"/>
    </location>
</feature>
<evidence type="ECO:0000256" key="2">
    <source>
        <dbReference type="SAM" id="MobiDB-lite"/>
    </source>
</evidence>
<feature type="compositionally biased region" description="Pro residues" evidence="2">
    <location>
        <begin position="552"/>
        <end position="562"/>
    </location>
</feature>
<gene>
    <name evidence="3" type="ORF">BS50DRAFT_591302</name>
</gene>
<feature type="region of interest" description="Disordered" evidence="2">
    <location>
        <begin position="840"/>
        <end position="890"/>
    </location>
</feature>
<keyword evidence="4" id="KW-1185">Reference proteome</keyword>
<feature type="compositionally biased region" description="Pro residues" evidence="2">
    <location>
        <begin position="394"/>
        <end position="405"/>
    </location>
</feature>
<feature type="compositionally biased region" description="Polar residues" evidence="2">
    <location>
        <begin position="442"/>
        <end position="451"/>
    </location>
</feature>
<evidence type="ECO:0000313" key="4">
    <source>
        <dbReference type="Proteomes" id="UP000240883"/>
    </source>
</evidence>
<name>A0A2T2NCJ0_CORCC</name>
<keyword evidence="1" id="KW-0175">Coiled coil</keyword>
<feature type="compositionally biased region" description="Polar residues" evidence="2">
    <location>
        <begin position="601"/>
        <end position="610"/>
    </location>
</feature>
<feature type="compositionally biased region" description="Basic and acidic residues" evidence="2">
    <location>
        <begin position="54"/>
        <end position="67"/>
    </location>
</feature>
<feature type="region of interest" description="Disordered" evidence="2">
    <location>
        <begin position="1297"/>
        <end position="1426"/>
    </location>
</feature>
<accession>A0A2T2NCJ0</accession>
<sequence length="1660" mass="181168">MAKKKNKKTQKKEVVDVTTPPDSPKTTPEDPAPAPPGSSPLSTEAVSTEPTQDEAVKPSEDEPKAEEASVEAPEPPVEAPEPPVEAPAPVEAPEPPVEAPEPPAETPEPPVEAPDAPEPPSGGTEPPVEAPEPPTEAPEPPVEASEPPVEAPEPPAEEAPASVESAESSEKPEQSSAPDDAPARAPSVTGSEASESMLASEPSKKSEIKVEVVPIPDPDPEPVSILPDAPEPPTEPEAEKAPEESAASEGTADETSEAASAVTAPTQPLVSEPEEPQAKEADVVAEPSAVESEAVEAPVQSEPEAEPASESAQAAPEPEPASEPEATAVPATVADPEPEQTEKPVAEAEPARELTPPPEPEKEPTPAPVEAPTPPPETSEASDAPPEPLKSSPPSAPKQAPTPPPEPERAATPAPEPKAKTIAASQPEPIVTEAAPVAPEQLPSSPRSVSTAVPRAGPQVASSRPRSPPKPEAVSQAIDDSRPPAPTPPISKVRPRHTSAFDDDDDDDSALIHSRRRGGTPSRDPSRGSSYPPQSSHHGSLFASRVPVEHYPNPPPPPPPGYHPRYYQPSAPPYYHNHSSAHSMSQVGGYSNASHYGPPSHVSSPYQESWGQLPPTYPPYGSPPQRHDSLATRGDYTVGPVENGSAIDEDHDVFYRIAQAIPDLHVLLARYKETHGQLGVREELLRRASAEQQEKLKLKDDEITSLNERIGKLENSHSKEASRLRFEIGNLEEQVKELREQVAETEKYKKEAEDVKNTLVSAMASWEAKYKELEEAHFVLEKTAAEEKAKAIKEFEEWRTTATTKHDAEKIALAIQFDKKLKEADVIAENQRQEAAAAFVREKDELRSEHQRQQRERESSMERVRKEIEGKLSTAQKDREEALRRERESRELWEEEREALSRAHQEDCDNLQKGYEEQREYLESQFRKQKEESDKAWIELHTEASKKAEEEKERADQLTKEKDDLSVKYSELREENEKEKQVIKSVASNLESEKARLEKLMECYGDIAEIKSKGDTYYLVSFSQLQRQIMDLAVTHFVHLPVTPPVEDLEQIPPGMPSFLGDTPASRQLRAAYIAHTVSKLVTYRVFGPFLFSLGRRFDKADSLFQSMSNHIRDKSTRKEAIWRQQTLLAAFTSSGAKQRINTAAGTVVEEIVNAIKNFADPREEEGIKIAVKRIVKLAAETWRFARLEREVITATMPALTDEEHQFTGPEFWPAHASKADGTMIPSLVGGTEIADSQPTILLRLFPVIHREPKHERFHEKGEKRDEGCIFHHGLALYDDAEPVSARAEELRSAGLPPVTSVSATAADFPPPVVPPPRNPPPPAPESSEKAVSEKARSMRSSKRSSRGASEKAPSDKAASPPLSPHDPPEPTHPPPPPPCPTEPPPPVPSDASSTPKEPPSKRSSASYFRRVDGPISVARRDGPAFPITDSIVHSPAMPSYVSEIPNLPTDSILLPVLAAELDSRRNLPQPSPIESAILPQEPPLRDEGPPTPPLSRDASPPRSASPLFEVIDEIDALSSHRSRKQSVSRPRSTRSKTSIDETPKDRSDRGEHTLRRTSGYTLHSRHSMEGSQRSEGTHKSTNSRYKCESRSAAIKGLYPNSPLAGQSAEPPRKESLSSSSKHKRKSFSEVSKPFSDSGTWDTNSSMTSLEGNLEPSTLD</sequence>
<feature type="compositionally biased region" description="Pro residues" evidence="2">
    <location>
        <begin position="365"/>
        <end position="377"/>
    </location>
</feature>
<feature type="coiled-coil region" evidence="1">
    <location>
        <begin position="681"/>
        <end position="790"/>
    </location>
</feature>
<feature type="compositionally biased region" description="Low complexity" evidence="2">
    <location>
        <begin position="175"/>
        <end position="187"/>
    </location>
</feature>
<feature type="compositionally biased region" description="Polar residues" evidence="2">
    <location>
        <begin position="1570"/>
        <end position="1585"/>
    </location>
</feature>
<feature type="region of interest" description="Disordered" evidence="2">
    <location>
        <begin position="1466"/>
        <end position="1660"/>
    </location>
</feature>
<feature type="region of interest" description="Disordered" evidence="2">
    <location>
        <begin position="1"/>
        <end position="632"/>
    </location>
</feature>
<dbReference type="Proteomes" id="UP000240883">
    <property type="component" value="Unassembled WGS sequence"/>
</dbReference>
<feature type="compositionally biased region" description="Polar residues" evidence="2">
    <location>
        <begin position="527"/>
        <end position="538"/>
    </location>
</feature>
<protein>
    <submittedName>
        <fullName evidence="3">Uncharacterized protein</fullName>
    </submittedName>
</protein>
<dbReference type="GO" id="GO:0005884">
    <property type="term" value="C:actin filament"/>
    <property type="evidence" value="ECO:0007669"/>
    <property type="project" value="TreeGrafter"/>
</dbReference>
<evidence type="ECO:0000313" key="3">
    <source>
        <dbReference type="EMBL" id="PSN63099.1"/>
    </source>
</evidence>
<feature type="compositionally biased region" description="Basic and acidic residues" evidence="2">
    <location>
        <begin position="1538"/>
        <end position="1555"/>
    </location>
</feature>
<organism evidence="3 4">
    <name type="scientific">Corynespora cassiicola Philippines</name>
    <dbReference type="NCBI Taxonomy" id="1448308"/>
    <lineage>
        <taxon>Eukaryota</taxon>
        <taxon>Fungi</taxon>
        <taxon>Dikarya</taxon>
        <taxon>Ascomycota</taxon>
        <taxon>Pezizomycotina</taxon>
        <taxon>Dothideomycetes</taxon>
        <taxon>Pleosporomycetidae</taxon>
        <taxon>Pleosporales</taxon>
        <taxon>Corynesporascaceae</taxon>
        <taxon>Corynespora</taxon>
    </lineage>
</organism>
<feature type="compositionally biased region" description="Pro residues" evidence="2">
    <location>
        <begin position="73"/>
        <end position="120"/>
    </location>
</feature>
<feature type="compositionally biased region" description="Polar residues" evidence="2">
    <location>
        <begin position="577"/>
        <end position="594"/>
    </location>
</feature>
<reference evidence="3 4" key="1">
    <citation type="journal article" date="2018" name="Front. Microbiol.">
        <title>Genome-Wide Analysis of Corynespora cassiicola Leaf Fall Disease Putative Effectors.</title>
        <authorList>
            <person name="Lopez D."/>
            <person name="Ribeiro S."/>
            <person name="Label P."/>
            <person name="Fumanal B."/>
            <person name="Venisse J.S."/>
            <person name="Kohler A."/>
            <person name="de Oliveira R.R."/>
            <person name="Labutti K."/>
            <person name="Lipzen A."/>
            <person name="Lail K."/>
            <person name="Bauer D."/>
            <person name="Ohm R.A."/>
            <person name="Barry K.W."/>
            <person name="Spatafora J."/>
            <person name="Grigoriev I.V."/>
            <person name="Martin F.M."/>
            <person name="Pujade-Renaud V."/>
        </authorList>
    </citation>
    <scope>NUCLEOTIDE SEQUENCE [LARGE SCALE GENOMIC DNA]</scope>
    <source>
        <strain evidence="3 4">Philippines</strain>
    </source>
</reference>
<dbReference type="PANTHER" id="PTHR45691">
    <property type="entry name" value="PROTEIN DIAPHANOUS"/>
    <property type="match status" value="1"/>
</dbReference>
<feature type="compositionally biased region" description="Basic and acidic residues" evidence="2">
    <location>
        <begin position="340"/>
        <end position="352"/>
    </location>
</feature>
<dbReference type="EMBL" id="KZ678140">
    <property type="protein sequence ID" value="PSN63099.1"/>
    <property type="molecule type" value="Genomic_DNA"/>
</dbReference>
<dbReference type="InterPro" id="IPR051412">
    <property type="entry name" value="Formin_Homology_Diaphanous_sf"/>
</dbReference>
<evidence type="ECO:0000256" key="1">
    <source>
        <dbReference type="SAM" id="Coils"/>
    </source>
</evidence>
<feature type="compositionally biased region" description="Basic residues" evidence="2">
    <location>
        <begin position="1"/>
        <end position="10"/>
    </location>
</feature>
<feature type="compositionally biased region" description="Pro residues" evidence="2">
    <location>
        <begin position="128"/>
        <end position="141"/>
    </location>
</feature>
<feature type="compositionally biased region" description="Pro residues" evidence="2">
    <location>
        <begin position="1362"/>
        <end position="1389"/>
    </location>
</feature>
<dbReference type="STRING" id="1448308.A0A2T2NCJ0"/>
<dbReference type="GO" id="GO:0030041">
    <property type="term" value="P:actin filament polymerization"/>
    <property type="evidence" value="ECO:0007669"/>
    <property type="project" value="TreeGrafter"/>
</dbReference>
<proteinExistence type="predicted"/>
<feature type="compositionally biased region" description="Low complexity" evidence="2">
    <location>
        <begin position="284"/>
        <end position="316"/>
    </location>
</feature>
<feature type="compositionally biased region" description="Basic and acidic residues" evidence="2">
    <location>
        <begin position="1327"/>
        <end position="1337"/>
    </location>
</feature>
<dbReference type="PRINTS" id="PR01217">
    <property type="entry name" value="PRICHEXTENSN"/>
</dbReference>
<feature type="compositionally biased region" description="Low complexity" evidence="2">
    <location>
        <begin position="1495"/>
        <end position="1508"/>
    </location>
</feature>
<feature type="compositionally biased region" description="Low complexity" evidence="2">
    <location>
        <begin position="323"/>
        <end position="332"/>
    </location>
</feature>